<dbReference type="SUPFAM" id="SSF49265">
    <property type="entry name" value="Fibronectin type III"/>
    <property type="match status" value="2"/>
</dbReference>
<dbReference type="Pfam" id="PF00041">
    <property type="entry name" value="fn3"/>
    <property type="match status" value="3"/>
</dbReference>
<dbReference type="SMART" id="SM00060">
    <property type="entry name" value="FN3"/>
    <property type="match status" value="3"/>
</dbReference>
<evidence type="ECO:0000313" key="4">
    <source>
        <dbReference type="EMBL" id="KAL3881885.1"/>
    </source>
</evidence>
<organism evidence="4 5">
    <name type="scientific">Sinanodonta woodiana</name>
    <name type="common">Chinese pond mussel</name>
    <name type="synonym">Anodonta woodiana</name>
    <dbReference type="NCBI Taxonomy" id="1069815"/>
    <lineage>
        <taxon>Eukaryota</taxon>
        <taxon>Metazoa</taxon>
        <taxon>Spiralia</taxon>
        <taxon>Lophotrochozoa</taxon>
        <taxon>Mollusca</taxon>
        <taxon>Bivalvia</taxon>
        <taxon>Autobranchia</taxon>
        <taxon>Heteroconchia</taxon>
        <taxon>Palaeoheterodonta</taxon>
        <taxon>Unionida</taxon>
        <taxon>Unionoidea</taxon>
        <taxon>Unionidae</taxon>
        <taxon>Unioninae</taxon>
        <taxon>Sinanodonta</taxon>
    </lineage>
</organism>
<feature type="domain" description="Fibronectin type-III" evidence="3">
    <location>
        <begin position="479"/>
        <end position="573"/>
    </location>
</feature>
<dbReference type="Gene3D" id="2.60.40.10">
    <property type="entry name" value="Immunoglobulins"/>
    <property type="match status" value="3"/>
</dbReference>
<evidence type="ECO:0000256" key="2">
    <source>
        <dbReference type="SAM" id="Phobius"/>
    </source>
</evidence>
<comment type="caution">
    <text evidence="4">The sequence shown here is derived from an EMBL/GenBank/DDBJ whole genome shotgun (WGS) entry which is preliminary data.</text>
</comment>
<gene>
    <name evidence="4" type="ORF">ACJMK2_028272</name>
</gene>
<name>A0ABD3X6W8_SINWO</name>
<dbReference type="EMBL" id="JBJQND010000003">
    <property type="protein sequence ID" value="KAL3881885.1"/>
    <property type="molecule type" value="Genomic_DNA"/>
</dbReference>
<dbReference type="InterPro" id="IPR013783">
    <property type="entry name" value="Ig-like_fold"/>
</dbReference>
<dbReference type="PANTHER" id="PTHR46957">
    <property type="entry name" value="CYTOKINE RECEPTOR"/>
    <property type="match status" value="1"/>
</dbReference>
<evidence type="ECO:0000256" key="1">
    <source>
        <dbReference type="SAM" id="MobiDB-lite"/>
    </source>
</evidence>
<dbReference type="PROSITE" id="PS50853">
    <property type="entry name" value="FN3"/>
    <property type="match status" value="2"/>
</dbReference>
<keyword evidence="2" id="KW-1133">Transmembrane helix</keyword>
<feature type="region of interest" description="Disordered" evidence="1">
    <location>
        <begin position="557"/>
        <end position="581"/>
    </location>
</feature>
<proteinExistence type="predicted"/>
<dbReference type="PANTHER" id="PTHR46957:SF3">
    <property type="entry name" value="CYTOKINE RECEPTOR"/>
    <property type="match status" value="1"/>
</dbReference>
<dbReference type="Proteomes" id="UP001634394">
    <property type="component" value="Unassembled WGS sequence"/>
</dbReference>
<dbReference type="InterPro" id="IPR050713">
    <property type="entry name" value="RTP_Phos/Ushers"/>
</dbReference>
<dbReference type="InterPro" id="IPR003961">
    <property type="entry name" value="FN3_dom"/>
</dbReference>
<keyword evidence="2" id="KW-0812">Transmembrane</keyword>
<keyword evidence="2" id="KW-0472">Membrane</keyword>
<sequence>MLRSRITVGIIHGLLLSLYFLVIYIPDIKATLGSTCTDCNGTNEICQNGTNTCVCADGFYDSDGNATGGTCTQKLDLGSTCPTLVGEKVCNDSNAECSGGKCVCGSNYYHDNATVTAPNGTCQKKLDLGSTCPTLVGEKVCNDSNAECSGGKCVCGSNYYDDNGATISAGTCRLKLDLGSTCPTLVGEKVCNDSNAECSGGKCVCGSNYYDDNGATTSAGTCQPKLDLGSTCATLVGEKVCNDSNAECSGGKCVCGSNYYDDNGATTSAGTCRLKLDLGSTCPTLVGEKVCNDSNAECSGGKCVCGSNYYDDNGAPISAGTCRLKLDLGSTCPILVGEKVCNDSNAECSGGKCVCGSNYYDDNGATTSAGTCRLKLDLGSTCPTLVGEKVCNDSNAECSGGKCVCGSNYYDDNGATTSAGTCRPKLDLGSTCPILVGEKVCNDSNAECSGGKCVCGSNYYDDNGGTTSAGTCRLTSNLQVKSLVYGTITENTIEISWTPPNDTAAVSYYRVVYGPADTTTIINQTNVGNQTSFVLNNLDPGKKYSISVFSVNNQTDLNERSTSKTQNQTTKPSTPGALSQDMDIDANSGNITLQWNSSVGVVTGYIGSLENKTTLFIYKKTFNTSGITPNQTFSGLKSGTWYNFTVQAVVGYADTMTLYSGILSQLIKTKVQAPNPPTNLTCFNETDRSITLKWIQPESPNGDIISYIIVINQTQPSQQQFNDTSQGTNVQHTVNGLTAGSFYTFHVYTVNENYTSTSFAELTSCATKPQ</sequence>
<feature type="non-terminal residue" evidence="4">
    <location>
        <position position="770"/>
    </location>
</feature>
<reference evidence="4 5" key="1">
    <citation type="submission" date="2024-11" db="EMBL/GenBank/DDBJ databases">
        <title>Chromosome-level genome assembly of the freshwater bivalve Anodonta woodiana.</title>
        <authorList>
            <person name="Chen X."/>
        </authorList>
    </citation>
    <scope>NUCLEOTIDE SEQUENCE [LARGE SCALE GENOMIC DNA]</scope>
    <source>
        <strain evidence="4">MN2024</strain>
        <tissue evidence="4">Gills</tissue>
    </source>
</reference>
<dbReference type="GO" id="GO:0016020">
    <property type="term" value="C:membrane"/>
    <property type="evidence" value="ECO:0007669"/>
    <property type="project" value="UniProtKB-SubCell"/>
</dbReference>
<evidence type="ECO:0000259" key="3">
    <source>
        <dbReference type="PROSITE" id="PS50853"/>
    </source>
</evidence>
<evidence type="ECO:0000313" key="5">
    <source>
        <dbReference type="Proteomes" id="UP001634394"/>
    </source>
</evidence>
<accession>A0ABD3X6W8</accession>
<dbReference type="CDD" id="cd00063">
    <property type="entry name" value="FN3"/>
    <property type="match status" value="3"/>
</dbReference>
<feature type="domain" description="Fibronectin type-III" evidence="3">
    <location>
        <begin position="676"/>
        <end position="770"/>
    </location>
</feature>
<dbReference type="InterPro" id="IPR036116">
    <property type="entry name" value="FN3_sf"/>
</dbReference>
<feature type="transmembrane region" description="Helical" evidence="2">
    <location>
        <begin position="7"/>
        <end position="26"/>
    </location>
</feature>
<keyword evidence="5" id="KW-1185">Reference proteome</keyword>
<feature type="compositionally biased region" description="Polar residues" evidence="1">
    <location>
        <begin position="563"/>
        <end position="577"/>
    </location>
</feature>
<protein>
    <recommendedName>
        <fullName evidence="3">Fibronectin type-III domain-containing protein</fullName>
    </recommendedName>
</protein>
<dbReference type="AlphaFoldDB" id="A0ABD3X6W8"/>